<keyword evidence="10" id="KW-1185">Reference proteome</keyword>
<feature type="transmembrane region" description="Helical" evidence="7">
    <location>
        <begin position="350"/>
        <end position="371"/>
    </location>
</feature>
<dbReference type="RefSeq" id="WP_074107608.1">
    <property type="nucleotide sequence ID" value="NZ_LVWI01000037.1"/>
</dbReference>
<keyword evidence="6 7" id="KW-0472">Membrane</keyword>
<proteinExistence type="predicted"/>
<feature type="transmembrane region" description="Helical" evidence="7">
    <location>
        <begin position="40"/>
        <end position="59"/>
    </location>
</feature>
<feature type="transmembrane region" description="Helical" evidence="7">
    <location>
        <begin position="324"/>
        <end position="344"/>
    </location>
</feature>
<feature type="transmembrane region" description="Helical" evidence="7">
    <location>
        <begin position="193"/>
        <end position="219"/>
    </location>
</feature>
<evidence type="ECO:0000256" key="6">
    <source>
        <dbReference type="ARBA" id="ARBA00023136"/>
    </source>
</evidence>
<feature type="transmembrane region" description="Helical" evidence="7">
    <location>
        <begin position="12"/>
        <end position="34"/>
    </location>
</feature>
<evidence type="ECO:0000256" key="2">
    <source>
        <dbReference type="ARBA" id="ARBA00022448"/>
    </source>
</evidence>
<protein>
    <submittedName>
        <fullName evidence="9">Amino acid permease</fullName>
    </submittedName>
</protein>
<keyword evidence="3 7" id="KW-0812">Transmembrane</keyword>
<dbReference type="Gene3D" id="1.20.1740.10">
    <property type="entry name" value="Amino acid/polyamine transporter I"/>
    <property type="match status" value="1"/>
</dbReference>
<organism evidence="9 10">
    <name type="scientific">Paenibacillus helianthi</name>
    <dbReference type="NCBI Taxonomy" id="1349432"/>
    <lineage>
        <taxon>Bacteria</taxon>
        <taxon>Bacillati</taxon>
        <taxon>Bacillota</taxon>
        <taxon>Bacilli</taxon>
        <taxon>Bacillales</taxon>
        <taxon>Paenibacillaceae</taxon>
        <taxon>Paenibacillus</taxon>
    </lineage>
</organism>
<dbReference type="PANTHER" id="PTHR43495">
    <property type="entry name" value="GABA PERMEASE"/>
    <property type="match status" value="1"/>
</dbReference>
<evidence type="ECO:0000313" key="9">
    <source>
        <dbReference type="EMBL" id="OKP86899.1"/>
    </source>
</evidence>
<comment type="caution">
    <text evidence="9">The sequence shown here is derived from an EMBL/GenBank/DDBJ whole genome shotgun (WGS) entry which is preliminary data.</text>
</comment>
<evidence type="ECO:0000256" key="7">
    <source>
        <dbReference type="SAM" id="Phobius"/>
    </source>
</evidence>
<dbReference type="Pfam" id="PF00324">
    <property type="entry name" value="AA_permease"/>
    <property type="match status" value="1"/>
</dbReference>
<evidence type="ECO:0000256" key="3">
    <source>
        <dbReference type="ARBA" id="ARBA00022692"/>
    </source>
</evidence>
<evidence type="ECO:0000313" key="10">
    <source>
        <dbReference type="Proteomes" id="UP000186058"/>
    </source>
</evidence>
<reference evidence="9 10" key="1">
    <citation type="submission" date="2016-03" db="EMBL/GenBank/DDBJ databases">
        <authorList>
            <person name="Sant'Anna F.H."/>
            <person name="Ambrosini A."/>
            <person name="Souza R."/>
            <person name="Bach E."/>
            <person name="Fernandes G."/>
            <person name="Balsanelli E."/>
            <person name="Baura V.A."/>
            <person name="Souza E.M."/>
            <person name="Passaglia L."/>
        </authorList>
    </citation>
    <scope>NUCLEOTIDE SEQUENCE [LARGE SCALE GENOMIC DNA]</scope>
    <source>
        <strain evidence="9 10">P26E</strain>
    </source>
</reference>
<feature type="transmembrane region" description="Helical" evidence="7">
    <location>
        <begin position="79"/>
        <end position="101"/>
    </location>
</feature>
<keyword evidence="4" id="KW-0029">Amino-acid transport</keyword>
<dbReference type="Proteomes" id="UP000186058">
    <property type="component" value="Unassembled WGS sequence"/>
</dbReference>
<feature type="transmembrane region" description="Helical" evidence="7">
    <location>
        <begin position="231"/>
        <end position="254"/>
    </location>
</feature>
<keyword evidence="5 7" id="KW-1133">Transmembrane helix</keyword>
<dbReference type="PIRSF" id="PIRSF006060">
    <property type="entry name" value="AA_transporter"/>
    <property type="match status" value="1"/>
</dbReference>
<dbReference type="InterPro" id="IPR004841">
    <property type="entry name" value="AA-permease/SLC12A_dom"/>
</dbReference>
<sequence length="480" mass="50416">MGQGNKGLSVWGLTMLALGTVVGGSFFLGSSVAIRAAGPSVLLSYVIGGILVYFILSALSEMTVANPVAGSFRTYTEQAFGRGAGFTVGWVYWTGLVLAMSSEATAVSILLRGWFPALPLALLGSGIIVGVTLLNLLGAKRLSKLESGLAAFKLLAIVAFVLIAVALIVGLGTRGAGPVGLGVARGQSLMPGGIAGIAGSMLMVMFTYAGFEVLGLAASETGNPGITIPRAIRYTIVLLVGLYLAAITALFLLLPPARVSEQISPFVSALSLYGLGWTGTVMNIVLVSAILSTMLASVFGLGRMLRSLAEEGHTPEWMRDRTDIPFRGILISGAAMLAGLWMGMLLPQGVYLFLVSSGGFSLLFSYVIIMASHYRLRKRHGSPLTGQHGLRGYPYTSWIAIVSLVAILASMPLIPGQGGGLAAGVMFVVLFSGIYALGVMRKTREPAGFRRQPFQVPAIMAQMEAAEELEGKKEQDTMNE</sequence>
<dbReference type="EMBL" id="LVWI01000037">
    <property type="protein sequence ID" value="OKP86899.1"/>
    <property type="molecule type" value="Genomic_DNA"/>
</dbReference>
<gene>
    <name evidence="9" type="ORF">A3844_12965</name>
</gene>
<comment type="subcellular location">
    <subcellularLocation>
        <location evidence="1">Membrane</location>
        <topology evidence="1">Multi-pass membrane protein</topology>
    </subcellularLocation>
</comment>
<feature type="transmembrane region" description="Helical" evidence="7">
    <location>
        <begin position="149"/>
        <end position="173"/>
    </location>
</feature>
<accession>A0ABX3ENZ9</accession>
<evidence type="ECO:0000256" key="4">
    <source>
        <dbReference type="ARBA" id="ARBA00022970"/>
    </source>
</evidence>
<evidence type="ECO:0000259" key="8">
    <source>
        <dbReference type="Pfam" id="PF00324"/>
    </source>
</evidence>
<evidence type="ECO:0000256" key="1">
    <source>
        <dbReference type="ARBA" id="ARBA00004141"/>
    </source>
</evidence>
<keyword evidence="2" id="KW-0813">Transport</keyword>
<feature type="transmembrane region" description="Helical" evidence="7">
    <location>
        <begin position="274"/>
        <end position="303"/>
    </location>
</feature>
<dbReference type="PANTHER" id="PTHR43495:SF5">
    <property type="entry name" value="GAMMA-AMINOBUTYRIC ACID PERMEASE"/>
    <property type="match status" value="1"/>
</dbReference>
<name>A0ABX3ENZ9_9BACL</name>
<feature type="transmembrane region" description="Helical" evidence="7">
    <location>
        <begin position="113"/>
        <end position="137"/>
    </location>
</feature>
<feature type="transmembrane region" description="Helical" evidence="7">
    <location>
        <begin position="420"/>
        <end position="440"/>
    </location>
</feature>
<evidence type="ECO:0000256" key="5">
    <source>
        <dbReference type="ARBA" id="ARBA00022989"/>
    </source>
</evidence>
<feature type="transmembrane region" description="Helical" evidence="7">
    <location>
        <begin position="392"/>
        <end position="414"/>
    </location>
</feature>
<feature type="domain" description="Amino acid permease/ SLC12A" evidence="8">
    <location>
        <begin position="12"/>
        <end position="418"/>
    </location>
</feature>